<name>A0ABQ2P6E8_9NEIS</name>
<sequence>MANPIMSQQTSLARFQAYLLAYEQKNIDDIAAMLASDVTLRDWKICVQGKEAALAETRANFAAAQSIQIDILRVYESASAVAGELRIMVDGHIELFVVDAVDFNAAGQISAIRAFLGRGDA</sequence>
<evidence type="ECO:0000313" key="2">
    <source>
        <dbReference type="EMBL" id="GGP19399.1"/>
    </source>
</evidence>
<dbReference type="InterPro" id="IPR032710">
    <property type="entry name" value="NTF2-like_dom_sf"/>
</dbReference>
<organism evidence="2 3">
    <name type="scientific">Silvimonas iriomotensis</name>
    <dbReference type="NCBI Taxonomy" id="449662"/>
    <lineage>
        <taxon>Bacteria</taxon>
        <taxon>Pseudomonadati</taxon>
        <taxon>Pseudomonadota</taxon>
        <taxon>Betaproteobacteria</taxon>
        <taxon>Neisseriales</taxon>
        <taxon>Chitinibacteraceae</taxon>
        <taxon>Silvimonas</taxon>
    </lineage>
</organism>
<dbReference type="InterPro" id="IPR037401">
    <property type="entry name" value="SnoaL-like"/>
</dbReference>
<accession>A0ABQ2P6E8</accession>
<dbReference type="Gene3D" id="3.10.450.50">
    <property type="match status" value="1"/>
</dbReference>
<evidence type="ECO:0000313" key="3">
    <source>
        <dbReference type="Proteomes" id="UP000637267"/>
    </source>
</evidence>
<keyword evidence="3" id="KW-1185">Reference proteome</keyword>
<dbReference type="EMBL" id="BMLX01000001">
    <property type="protein sequence ID" value="GGP19399.1"/>
    <property type="molecule type" value="Genomic_DNA"/>
</dbReference>
<dbReference type="Proteomes" id="UP000637267">
    <property type="component" value="Unassembled WGS sequence"/>
</dbReference>
<evidence type="ECO:0000259" key="1">
    <source>
        <dbReference type="Pfam" id="PF12680"/>
    </source>
</evidence>
<protein>
    <recommendedName>
        <fullName evidence="1">SnoaL-like domain-containing protein</fullName>
    </recommendedName>
</protein>
<dbReference type="Pfam" id="PF12680">
    <property type="entry name" value="SnoaL_2"/>
    <property type="match status" value="1"/>
</dbReference>
<dbReference type="SUPFAM" id="SSF54427">
    <property type="entry name" value="NTF2-like"/>
    <property type="match status" value="1"/>
</dbReference>
<reference evidence="3" key="1">
    <citation type="journal article" date="2019" name="Int. J. Syst. Evol. Microbiol.">
        <title>The Global Catalogue of Microorganisms (GCM) 10K type strain sequencing project: providing services to taxonomists for standard genome sequencing and annotation.</title>
        <authorList>
            <consortium name="The Broad Institute Genomics Platform"/>
            <consortium name="The Broad Institute Genome Sequencing Center for Infectious Disease"/>
            <person name="Wu L."/>
            <person name="Ma J."/>
        </authorList>
    </citation>
    <scope>NUCLEOTIDE SEQUENCE [LARGE SCALE GENOMIC DNA]</scope>
    <source>
        <strain evidence="3">CGMCC 1.8859</strain>
    </source>
</reference>
<gene>
    <name evidence="2" type="ORF">GCM10010970_10420</name>
</gene>
<comment type="caution">
    <text evidence="2">The sequence shown here is derived from an EMBL/GenBank/DDBJ whole genome shotgun (WGS) entry which is preliminary data.</text>
</comment>
<proteinExistence type="predicted"/>
<feature type="domain" description="SnoaL-like" evidence="1">
    <location>
        <begin position="16"/>
        <end position="110"/>
    </location>
</feature>